<keyword evidence="3" id="KW-0442">Lipid degradation</keyword>
<feature type="domain" description="PNPLA" evidence="4">
    <location>
        <begin position="14"/>
        <end position="217"/>
    </location>
</feature>
<dbReference type="PROSITE" id="PS51635">
    <property type="entry name" value="PNPLA"/>
    <property type="match status" value="1"/>
</dbReference>
<feature type="short sequence motif" description="GXSXG" evidence="3">
    <location>
        <begin position="57"/>
        <end position="61"/>
    </location>
</feature>
<sequence>MSKNLYLLMMKKILSIDGGGIRGVIPGMILVALEEKLKRESKNPDAAIVDYFDFFAGTSTGGILTCLLLCPSEENPARPRFSAREALDLYLKHGNEIFKMSFFKRIRAKFGLAGERYNSAIFEGVLKNYFQDTRLSQLIKPCIISAYNIELRKTHFFRQQSAIARGDARDFYLRDVCRATSAAPTYFSVAEIHSMANVRYPLLDGGVFATNPALSGLIEVTKAFNQTRINDILLVSLGTGRSRRSYDYEHFKKSSAMAIVPAILDIMMSGVAETSDFFLQQLFHSAGKAENYIRIEPNSLESIKEGLDAANPANIEKLVALGDRTVSENEARLTLLARLLIAEHKQGATKPWDFLKAVRSLGSF</sequence>
<organism evidence="5 6">
    <name type="scientific">Pedobacter africanus</name>
    <dbReference type="NCBI Taxonomy" id="151894"/>
    <lineage>
        <taxon>Bacteria</taxon>
        <taxon>Pseudomonadati</taxon>
        <taxon>Bacteroidota</taxon>
        <taxon>Sphingobacteriia</taxon>
        <taxon>Sphingobacteriales</taxon>
        <taxon>Sphingobacteriaceae</taxon>
        <taxon>Pedobacter</taxon>
    </lineage>
</organism>
<reference evidence="6" key="1">
    <citation type="submission" date="2017-04" db="EMBL/GenBank/DDBJ databases">
        <authorList>
            <person name="Varghese N."/>
            <person name="Submissions S."/>
        </authorList>
    </citation>
    <scope>NUCLEOTIDE SEQUENCE [LARGE SCALE GENOMIC DNA]</scope>
    <source>
        <strain evidence="6">DSM 12126</strain>
    </source>
</reference>
<dbReference type="SUPFAM" id="SSF52151">
    <property type="entry name" value="FabD/lysophospholipase-like"/>
    <property type="match status" value="1"/>
</dbReference>
<proteinExistence type="inferred from homology"/>
<evidence type="ECO:0000313" key="6">
    <source>
        <dbReference type="Proteomes" id="UP000192756"/>
    </source>
</evidence>
<feature type="active site" description="Nucleophile" evidence="3">
    <location>
        <position position="59"/>
    </location>
</feature>
<keyword evidence="6" id="KW-1185">Reference proteome</keyword>
<dbReference type="AlphaFoldDB" id="A0A1W2BWK6"/>
<dbReference type="InterPro" id="IPR016035">
    <property type="entry name" value="Acyl_Trfase/lysoPLipase"/>
</dbReference>
<feature type="active site" description="Proton acceptor" evidence="3">
    <location>
        <position position="204"/>
    </location>
</feature>
<keyword evidence="3" id="KW-0378">Hydrolase</keyword>
<evidence type="ECO:0000256" key="1">
    <source>
        <dbReference type="ARBA" id="ARBA00010240"/>
    </source>
</evidence>
<dbReference type="GO" id="GO:0047372">
    <property type="term" value="F:monoacylglycerol lipase activity"/>
    <property type="evidence" value="ECO:0007669"/>
    <property type="project" value="TreeGrafter"/>
</dbReference>
<evidence type="ECO:0000256" key="2">
    <source>
        <dbReference type="ARBA" id="ARBA00023098"/>
    </source>
</evidence>
<dbReference type="EMBL" id="FWXT01000001">
    <property type="protein sequence ID" value="SMC77385.1"/>
    <property type="molecule type" value="Genomic_DNA"/>
</dbReference>
<dbReference type="GO" id="GO:0016042">
    <property type="term" value="P:lipid catabolic process"/>
    <property type="evidence" value="ECO:0007669"/>
    <property type="project" value="UniProtKB-UniRule"/>
</dbReference>
<dbReference type="Gene3D" id="3.40.1090.10">
    <property type="entry name" value="Cytosolic phospholipase A2 catalytic domain"/>
    <property type="match status" value="1"/>
</dbReference>
<dbReference type="Proteomes" id="UP000192756">
    <property type="component" value="Unassembled WGS sequence"/>
</dbReference>
<dbReference type="STRING" id="151894.SAMN04488524_2706"/>
<keyword evidence="2 3" id="KW-0443">Lipid metabolism</keyword>
<name>A0A1W2BWK6_9SPHI</name>
<feature type="short sequence motif" description="GXGXXG" evidence="3">
    <location>
        <begin position="18"/>
        <end position="23"/>
    </location>
</feature>
<dbReference type="InterPro" id="IPR002641">
    <property type="entry name" value="PNPLA_dom"/>
</dbReference>
<comment type="similarity">
    <text evidence="1">Belongs to the patatin family.</text>
</comment>
<dbReference type="Pfam" id="PF01734">
    <property type="entry name" value="Patatin"/>
    <property type="match status" value="1"/>
</dbReference>
<feature type="short sequence motif" description="DGA/G" evidence="3">
    <location>
        <begin position="204"/>
        <end position="206"/>
    </location>
</feature>
<gene>
    <name evidence="5" type="ORF">SAMN04488524_2706</name>
</gene>
<evidence type="ECO:0000256" key="3">
    <source>
        <dbReference type="PROSITE-ProRule" id="PRU01161"/>
    </source>
</evidence>
<evidence type="ECO:0000313" key="5">
    <source>
        <dbReference type="EMBL" id="SMC77385.1"/>
    </source>
</evidence>
<dbReference type="PANTHER" id="PTHR32176">
    <property type="entry name" value="XYLOSE ISOMERASE"/>
    <property type="match status" value="1"/>
</dbReference>
<dbReference type="PANTHER" id="PTHR32176:SF92">
    <property type="entry name" value="XYLOSE ISOMERASE"/>
    <property type="match status" value="1"/>
</dbReference>
<accession>A0A1W2BWK6</accession>
<evidence type="ECO:0000259" key="4">
    <source>
        <dbReference type="PROSITE" id="PS51635"/>
    </source>
</evidence>
<protein>
    <submittedName>
        <fullName evidence="5">Patatin-like phospholipase</fullName>
    </submittedName>
</protein>
<dbReference type="GO" id="GO:0004620">
    <property type="term" value="F:phospholipase activity"/>
    <property type="evidence" value="ECO:0007669"/>
    <property type="project" value="TreeGrafter"/>
</dbReference>